<dbReference type="InterPro" id="IPR007853">
    <property type="entry name" value="Znf_DNL-typ"/>
</dbReference>
<keyword evidence="2 4" id="KW-0863">Zinc-finger</keyword>
<dbReference type="InterPro" id="IPR024158">
    <property type="entry name" value="Mt_import_TIM15"/>
</dbReference>
<evidence type="ECO:0000256" key="2">
    <source>
        <dbReference type="ARBA" id="ARBA00022771"/>
    </source>
</evidence>
<feature type="domain" description="DNL-type" evidence="6">
    <location>
        <begin position="119"/>
        <end position="216"/>
    </location>
</feature>
<dbReference type="InterPro" id="IPR035427">
    <property type="entry name" value="Tim10-like_dom_sf"/>
</dbReference>
<evidence type="ECO:0000256" key="3">
    <source>
        <dbReference type="ARBA" id="ARBA00022833"/>
    </source>
</evidence>
<dbReference type="Gene3D" id="1.10.287.810">
    <property type="entry name" value="Mitochondrial import inner membrane translocase subunit tim13 like domains"/>
    <property type="match status" value="1"/>
</dbReference>
<dbReference type="GO" id="GO:0008270">
    <property type="term" value="F:zinc ion binding"/>
    <property type="evidence" value="ECO:0007669"/>
    <property type="project" value="UniProtKB-KW"/>
</dbReference>
<evidence type="ECO:0000313" key="8">
    <source>
        <dbReference type="Proteomes" id="UP001292094"/>
    </source>
</evidence>
<dbReference type="Proteomes" id="UP001292094">
    <property type="component" value="Unassembled WGS sequence"/>
</dbReference>
<dbReference type="PANTHER" id="PTHR20922:SF13">
    <property type="entry name" value="DNL-TYPE ZINC FINGER PROTEIN"/>
    <property type="match status" value="1"/>
</dbReference>
<dbReference type="AlphaFoldDB" id="A0AAE1QIW2"/>
<dbReference type="SUPFAM" id="SSF144122">
    <property type="entry name" value="Tim10-like"/>
    <property type="match status" value="1"/>
</dbReference>
<dbReference type="GO" id="GO:0006457">
    <property type="term" value="P:protein folding"/>
    <property type="evidence" value="ECO:0007669"/>
    <property type="project" value="TreeGrafter"/>
</dbReference>
<evidence type="ECO:0000256" key="5">
    <source>
        <dbReference type="SAM" id="MobiDB-lite"/>
    </source>
</evidence>
<dbReference type="GO" id="GO:0050821">
    <property type="term" value="P:protein stabilization"/>
    <property type="evidence" value="ECO:0007669"/>
    <property type="project" value="TreeGrafter"/>
</dbReference>
<reference evidence="7" key="1">
    <citation type="submission" date="2023-11" db="EMBL/GenBank/DDBJ databases">
        <title>Genome assemblies of two species of porcelain crab, Petrolisthes cinctipes and Petrolisthes manimaculis (Anomura: Porcellanidae).</title>
        <authorList>
            <person name="Angst P."/>
        </authorList>
    </citation>
    <scope>NUCLEOTIDE SEQUENCE</scope>
    <source>
        <strain evidence="7">PB745_02</strain>
        <tissue evidence="7">Gill</tissue>
    </source>
</reference>
<name>A0AAE1QIW2_9EUCA</name>
<accession>A0AAE1QIW2</accession>
<evidence type="ECO:0000313" key="7">
    <source>
        <dbReference type="EMBL" id="KAK4327236.1"/>
    </source>
</evidence>
<dbReference type="InterPro" id="IPR004217">
    <property type="entry name" value="Tim10-like"/>
</dbReference>
<gene>
    <name evidence="7" type="ORF">Pmani_002292</name>
</gene>
<protein>
    <recommendedName>
        <fullName evidence="6">DNL-type domain-containing protein</fullName>
    </recommendedName>
</protein>
<comment type="caution">
    <text evidence="7">The sequence shown here is derived from an EMBL/GenBank/DDBJ whole genome shotgun (WGS) entry which is preliminary data.</text>
</comment>
<evidence type="ECO:0000256" key="4">
    <source>
        <dbReference type="PROSITE-ProRule" id="PRU00834"/>
    </source>
</evidence>
<evidence type="ECO:0000259" key="6">
    <source>
        <dbReference type="PROSITE" id="PS51501"/>
    </source>
</evidence>
<evidence type="ECO:0000256" key="1">
    <source>
        <dbReference type="ARBA" id="ARBA00022723"/>
    </source>
</evidence>
<dbReference type="GO" id="GO:0051087">
    <property type="term" value="F:protein-folding chaperone binding"/>
    <property type="evidence" value="ECO:0007669"/>
    <property type="project" value="TreeGrafter"/>
</dbReference>
<keyword evidence="1" id="KW-0479">Metal-binding</keyword>
<dbReference type="GO" id="GO:0030150">
    <property type="term" value="P:protein import into mitochondrial matrix"/>
    <property type="evidence" value="ECO:0007669"/>
    <property type="project" value="TreeGrafter"/>
</dbReference>
<proteinExistence type="predicted"/>
<sequence length="272" mass="30796">MDISANVRQFKDFLELYNHISERCFNLCVTGFNDRDLTEAETVCVDSCVGKHVNVNHKIMSVYSEVQPVYMQRRIDEMTQQVEAQQQQEQQQQVQPQKPYCNQAFSGSGDGGCQQPLGRVEPNFQLVFTCKVCETRQIKVISQLAYKKGVVIVTCEGCSKHHLIADNLGWFSDLDGKKNIEEILAAKGEEVRRGISASVCDLGSSLNQVSNKDESKWSDNDGDSEMRDETDLQTEEVKEQEVWKTVEETLKKMADDTTKMHSVAPSIKTNQE</sequence>
<dbReference type="Pfam" id="PF05180">
    <property type="entry name" value="zf-DNL"/>
    <property type="match status" value="1"/>
</dbReference>
<organism evidence="7 8">
    <name type="scientific">Petrolisthes manimaculis</name>
    <dbReference type="NCBI Taxonomy" id="1843537"/>
    <lineage>
        <taxon>Eukaryota</taxon>
        <taxon>Metazoa</taxon>
        <taxon>Ecdysozoa</taxon>
        <taxon>Arthropoda</taxon>
        <taxon>Crustacea</taxon>
        <taxon>Multicrustacea</taxon>
        <taxon>Malacostraca</taxon>
        <taxon>Eumalacostraca</taxon>
        <taxon>Eucarida</taxon>
        <taxon>Decapoda</taxon>
        <taxon>Pleocyemata</taxon>
        <taxon>Anomura</taxon>
        <taxon>Galatheoidea</taxon>
        <taxon>Porcellanidae</taxon>
        <taxon>Petrolisthes</taxon>
    </lineage>
</organism>
<keyword evidence="3" id="KW-0862">Zinc</keyword>
<feature type="region of interest" description="Disordered" evidence="5">
    <location>
        <begin position="206"/>
        <end position="241"/>
    </location>
</feature>
<keyword evidence="8" id="KW-1185">Reference proteome</keyword>
<dbReference type="GO" id="GO:0005739">
    <property type="term" value="C:mitochondrion"/>
    <property type="evidence" value="ECO:0007669"/>
    <property type="project" value="TreeGrafter"/>
</dbReference>
<dbReference type="EMBL" id="JAWZYT010000161">
    <property type="protein sequence ID" value="KAK4327236.1"/>
    <property type="molecule type" value="Genomic_DNA"/>
</dbReference>
<feature type="compositionally biased region" description="Basic and acidic residues" evidence="5">
    <location>
        <begin position="211"/>
        <end position="241"/>
    </location>
</feature>
<dbReference type="Pfam" id="PF02953">
    <property type="entry name" value="zf-Tim10_DDP"/>
    <property type="match status" value="1"/>
</dbReference>
<dbReference type="PROSITE" id="PS51501">
    <property type="entry name" value="ZF_DNL"/>
    <property type="match status" value="1"/>
</dbReference>
<dbReference type="PANTHER" id="PTHR20922">
    <property type="entry name" value="DNL-TYPE ZINC FINGER PROTEIN"/>
    <property type="match status" value="1"/>
</dbReference>